<dbReference type="OrthoDB" id="1432119at2"/>
<gene>
    <name evidence="1" type="ORF">SAMN05443292_2478</name>
</gene>
<proteinExistence type="predicted"/>
<reference evidence="1 2" key="1">
    <citation type="submission" date="2016-10" db="EMBL/GenBank/DDBJ databases">
        <authorList>
            <person name="de Groot N.N."/>
        </authorList>
    </citation>
    <scope>NUCLEOTIDE SEQUENCE [LARGE SCALE GENOMIC DNA]</scope>
    <source>
        <strain evidence="1 2">DSM 26000</strain>
    </source>
</reference>
<accession>A0A1I3HZD5</accession>
<dbReference type="STRING" id="1125876.SAMN05443292_2478"/>
<protein>
    <recommendedName>
        <fullName evidence="3">Deoxyuridine 5'-triphosphate nucleotidohydrolase</fullName>
    </recommendedName>
</protein>
<dbReference type="EMBL" id="FOQT01000004">
    <property type="protein sequence ID" value="SFI41096.1"/>
    <property type="molecule type" value="Genomic_DNA"/>
</dbReference>
<keyword evidence="2" id="KW-1185">Reference proteome</keyword>
<evidence type="ECO:0008006" key="3">
    <source>
        <dbReference type="Google" id="ProtNLM"/>
    </source>
</evidence>
<dbReference type="AlphaFoldDB" id="A0A1I3HZD5"/>
<dbReference type="Proteomes" id="UP000198931">
    <property type="component" value="Unassembled WGS sequence"/>
</dbReference>
<evidence type="ECO:0000313" key="1">
    <source>
        <dbReference type="EMBL" id="SFI41096.1"/>
    </source>
</evidence>
<name>A0A1I3HZD5_9FLAO</name>
<dbReference type="RefSeq" id="WP_090081146.1">
    <property type="nucleotide sequence ID" value="NZ_FOQT01000004.1"/>
</dbReference>
<evidence type="ECO:0000313" key="2">
    <source>
        <dbReference type="Proteomes" id="UP000198931"/>
    </source>
</evidence>
<organism evidence="1 2">
    <name type="scientific">Halpernia frigidisoli</name>
    <dbReference type="NCBI Taxonomy" id="1125876"/>
    <lineage>
        <taxon>Bacteria</taxon>
        <taxon>Pseudomonadati</taxon>
        <taxon>Bacteroidota</taxon>
        <taxon>Flavobacteriia</taxon>
        <taxon>Flavobacteriales</taxon>
        <taxon>Weeksellaceae</taxon>
        <taxon>Chryseobacterium group</taxon>
        <taxon>Halpernia</taxon>
    </lineage>
</organism>
<sequence length="209" mass="25221">MEYSKEFKEALSEFSDKEKDKLIFRLLKKDKILSQKLYFELIETVSVDEKRDDLEKHIEERVSYYAKTITNPKYFLVLIRKLSGEITLHVKVTTDKFGEVYVNLFLVKTILKEYKEKLKRQNFEQTYKLYLYLINKIFRCMVLSQKLDEDYFMEIDEILKETLDEILDNQKMQNLCFNNELNTNYFQTENIPENMAEIVKDLKLQGLLK</sequence>